<name>A0A9D3MVG5_ANGAN</name>
<accession>A0A9D3MVG5</accession>
<sequence length="61" mass="7051">FPSDNYRHAQQIILHQNQDIKVCIVYFKQGVFTSSVNPYDLPYGLSSLDMGFPVFWKNVAI</sequence>
<protein>
    <submittedName>
        <fullName evidence="1">Uncharacterized protein</fullName>
    </submittedName>
</protein>
<gene>
    <name evidence="1" type="ORF">ANANG_G00000560</name>
</gene>
<dbReference type="Proteomes" id="UP001044222">
    <property type="component" value="Unassembled WGS sequence"/>
</dbReference>
<organism evidence="1 2">
    <name type="scientific">Anguilla anguilla</name>
    <name type="common">European freshwater eel</name>
    <name type="synonym">Muraena anguilla</name>
    <dbReference type="NCBI Taxonomy" id="7936"/>
    <lineage>
        <taxon>Eukaryota</taxon>
        <taxon>Metazoa</taxon>
        <taxon>Chordata</taxon>
        <taxon>Craniata</taxon>
        <taxon>Vertebrata</taxon>
        <taxon>Euteleostomi</taxon>
        <taxon>Actinopterygii</taxon>
        <taxon>Neopterygii</taxon>
        <taxon>Teleostei</taxon>
        <taxon>Anguilliformes</taxon>
        <taxon>Anguillidae</taxon>
        <taxon>Anguilla</taxon>
    </lineage>
</organism>
<feature type="non-terminal residue" evidence="1">
    <location>
        <position position="1"/>
    </location>
</feature>
<dbReference type="AlphaFoldDB" id="A0A9D3MVG5"/>
<reference evidence="1" key="1">
    <citation type="submission" date="2021-01" db="EMBL/GenBank/DDBJ databases">
        <title>A chromosome-scale assembly of European eel, Anguilla anguilla.</title>
        <authorList>
            <person name="Henkel C."/>
            <person name="Jong-Raadsen S.A."/>
            <person name="Dufour S."/>
            <person name="Weltzien F.-A."/>
            <person name="Palstra A.P."/>
            <person name="Pelster B."/>
            <person name="Spaink H.P."/>
            <person name="Van Den Thillart G.E."/>
            <person name="Jansen H."/>
            <person name="Zahm M."/>
            <person name="Klopp C."/>
            <person name="Cedric C."/>
            <person name="Louis A."/>
            <person name="Berthelot C."/>
            <person name="Parey E."/>
            <person name="Roest Crollius H."/>
            <person name="Montfort J."/>
            <person name="Robinson-Rechavi M."/>
            <person name="Bucao C."/>
            <person name="Bouchez O."/>
            <person name="Gislard M."/>
            <person name="Lluch J."/>
            <person name="Milhes M."/>
            <person name="Lampietro C."/>
            <person name="Lopez Roques C."/>
            <person name="Donnadieu C."/>
            <person name="Braasch I."/>
            <person name="Desvignes T."/>
            <person name="Postlethwait J."/>
            <person name="Bobe J."/>
            <person name="Guiguen Y."/>
            <person name="Dirks R."/>
        </authorList>
    </citation>
    <scope>NUCLEOTIDE SEQUENCE</scope>
    <source>
        <strain evidence="1">Tag_6206</strain>
        <tissue evidence="1">Liver</tissue>
    </source>
</reference>
<evidence type="ECO:0000313" key="1">
    <source>
        <dbReference type="EMBL" id="KAG5855811.1"/>
    </source>
</evidence>
<keyword evidence="2" id="KW-1185">Reference proteome</keyword>
<comment type="caution">
    <text evidence="1">The sequence shown here is derived from an EMBL/GenBank/DDBJ whole genome shotgun (WGS) entry which is preliminary data.</text>
</comment>
<proteinExistence type="predicted"/>
<dbReference type="EMBL" id="JAFIRN010000001">
    <property type="protein sequence ID" value="KAG5855811.1"/>
    <property type="molecule type" value="Genomic_DNA"/>
</dbReference>
<evidence type="ECO:0000313" key="2">
    <source>
        <dbReference type="Proteomes" id="UP001044222"/>
    </source>
</evidence>